<gene>
    <name evidence="1" type="ORF">HGB48_06970</name>
</gene>
<evidence type="ECO:0000313" key="2">
    <source>
        <dbReference type="Proteomes" id="UP000579250"/>
    </source>
</evidence>
<proteinExistence type="predicted"/>
<accession>A0A846YYF1</accession>
<comment type="caution">
    <text evidence="1">The sequence shown here is derived from an EMBL/GenBank/DDBJ whole genome shotgun (WGS) entry which is preliminary data.</text>
</comment>
<name>A0A846YYF1_9ACTN</name>
<dbReference type="EMBL" id="JAAXPI010000006">
    <property type="protein sequence ID" value="NKZ03488.1"/>
    <property type="molecule type" value="Genomic_DNA"/>
</dbReference>
<dbReference type="AlphaFoldDB" id="A0A846YYF1"/>
<keyword evidence="2" id="KW-1185">Reference proteome</keyword>
<dbReference type="Proteomes" id="UP000579250">
    <property type="component" value="Unassembled WGS sequence"/>
</dbReference>
<reference evidence="1 2" key="1">
    <citation type="submission" date="2020-04" db="EMBL/GenBank/DDBJ databases">
        <title>MicrobeNet Type strains.</title>
        <authorList>
            <person name="Nicholson A.C."/>
        </authorList>
    </citation>
    <scope>NUCLEOTIDE SEQUENCE [LARGE SCALE GENOMIC DNA]</scope>
    <source>
        <strain evidence="1 2">ATCC BAA-277</strain>
    </source>
</reference>
<organism evidence="1 2">
    <name type="scientific">Actinomadura latina</name>
    <dbReference type="NCBI Taxonomy" id="163603"/>
    <lineage>
        <taxon>Bacteria</taxon>
        <taxon>Bacillati</taxon>
        <taxon>Actinomycetota</taxon>
        <taxon>Actinomycetes</taxon>
        <taxon>Streptosporangiales</taxon>
        <taxon>Thermomonosporaceae</taxon>
        <taxon>Actinomadura</taxon>
    </lineage>
</organism>
<protein>
    <submittedName>
        <fullName evidence="1">Uncharacterized protein</fullName>
    </submittedName>
</protein>
<sequence>MLACRIFGHDYRFTAEGTTMRWSCVRECGAGGAKEYDAAARAQRYARAFDRKDTDDLGRRAPLIGLFPLRMIRAMRERIGREGAARERAAREQAGRRQA</sequence>
<evidence type="ECO:0000313" key="1">
    <source>
        <dbReference type="EMBL" id="NKZ03488.1"/>
    </source>
</evidence>
<dbReference type="RefSeq" id="WP_067636756.1">
    <property type="nucleotide sequence ID" value="NZ_JAAXPI010000006.1"/>
</dbReference>